<proteinExistence type="predicted"/>
<name>A0A627E526_SALER</name>
<feature type="non-terminal residue" evidence="1">
    <location>
        <position position="108"/>
    </location>
</feature>
<organism evidence="1">
    <name type="scientific">Salmonella enterica</name>
    <name type="common">Salmonella choleraesuis</name>
    <dbReference type="NCBI Taxonomy" id="28901"/>
    <lineage>
        <taxon>Bacteria</taxon>
        <taxon>Pseudomonadati</taxon>
        <taxon>Pseudomonadota</taxon>
        <taxon>Gammaproteobacteria</taxon>
        <taxon>Enterobacterales</taxon>
        <taxon>Enterobacteriaceae</taxon>
        <taxon>Salmonella</taxon>
    </lineage>
</organism>
<dbReference type="AlphaFoldDB" id="A0A627E526"/>
<reference evidence="1" key="1">
    <citation type="submission" date="2019-10" db="EMBL/GenBank/DDBJ databases">
        <authorList>
            <consortium name="PulseNet: The National Subtyping Network for Foodborne Disease Surveillance"/>
            <person name="Tarr C.L."/>
            <person name="Trees E."/>
            <person name="Katz L.S."/>
            <person name="Carleton-Romer H.A."/>
            <person name="Stroika S."/>
            <person name="Kucerova Z."/>
            <person name="Roache K.F."/>
            <person name="Sabol A.L."/>
            <person name="Besser J."/>
            <person name="Gerner-Smidt P."/>
        </authorList>
    </citation>
    <scope>NUCLEOTIDE SEQUENCE</scope>
    <source>
        <strain evidence="1">PNUSAS105734</strain>
    </source>
</reference>
<comment type="caution">
    <text evidence="1">The sequence shown here is derived from an EMBL/GenBank/DDBJ whole genome shotgun (WGS) entry which is preliminary data.</text>
</comment>
<dbReference type="EMBL" id="AALOJB010000023">
    <property type="protein sequence ID" value="EDB7004694.1"/>
    <property type="molecule type" value="Genomic_DNA"/>
</dbReference>
<sequence length="108" mass="12691">MDIREFIGNYRNHPVLFIGTGFSLRYLSNSFDWNGLLSHICFELTGDKESYLDIKSKCQINGEYKYEKIASNIERLFNETLSNDRNGKFKEINDIFYTEMDKGVNLSR</sequence>
<protein>
    <recommendedName>
        <fullName evidence="2">SIR2-like domain-containing protein</fullName>
    </recommendedName>
</protein>
<evidence type="ECO:0000313" key="1">
    <source>
        <dbReference type="EMBL" id="EDB7004694.1"/>
    </source>
</evidence>
<gene>
    <name evidence="1" type="ORF">F9134_17585</name>
</gene>
<evidence type="ECO:0008006" key="2">
    <source>
        <dbReference type="Google" id="ProtNLM"/>
    </source>
</evidence>
<accession>A0A627E526</accession>